<sequence>MRNEENSTQVFSSEQLKTVQDMIGENEPSLFSVLQELSKKYDEKTTIYLTKEFCVNCQTHENQLVGMEFLYQNSFFDDLEKMIKFHKESSNSLNNEWSLLYELQIKRKVHNIIGQDFLKLLEDVEVREDATLLSLLTFLKIYGYYEMYEYEKLEIYQDVLTKYLLDIDNTIIRVYFQLRENELYLHYHWKRNEVQIARNYGHNMLENVFNPRKKCYTHLILAETYVLEDYNKAMEHANKALEIAEYYNLVQFIKDANNKVIPFIAAINGIYEGVETTDEVERAHLYLAAKRWEDALQILNKIQNPTPFQEYYLGLAKKDKDLLQKSYYRFLTERKDQFFALLPYQELNNLAKEG</sequence>
<dbReference type="EMBL" id="AVPF01000008">
    <property type="protein sequence ID" value="KGX90304.1"/>
    <property type="molecule type" value="Genomic_DNA"/>
</dbReference>
<proteinExistence type="predicted"/>
<dbReference type="eggNOG" id="ENOG5031CT9">
    <property type="taxonomic scope" value="Bacteria"/>
</dbReference>
<gene>
    <name evidence="1" type="ORF">N783_21170</name>
</gene>
<organism evidence="1 2">
    <name type="scientific">Pontibacillus marinus BH030004 = DSM 16465</name>
    <dbReference type="NCBI Taxonomy" id="1385511"/>
    <lineage>
        <taxon>Bacteria</taxon>
        <taxon>Bacillati</taxon>
        <taxon>Bacillota</taxon>
        <taxon>Bacilli</taxon>
        <taxon>Bacillales</taxon>
        <taxon>Bacillaceae</taxon>
        <taxon>Pontibacillus</taxon>
    </lineage>
</organism>
<accession>A0A0A5GE63</accession>
<name>A0A0A5GE63_9BACI</name>
<reference evidence="1 2" key="1">
    <citation type="submission" date="2013-08" db="EMBL/GenBank/DDBJ databases">
        <authorList>
            <person name="Huang J."/>
            <person name="Wang G."/>
        </authorList>
    </citation>
    <scope>NUCLEOTIDE SEQUENCE [LARGE SCALE GENOMIC DNA]</scope>
    <source>
        <strain evidence="1 2">BH030004</strain>
    </source>
</reference>
<evidence type="ECO:0000313" key="2">
    <source>
        <dbReference type="Proteomes" id="UP000030403"/>
    </source>
</evidence>
<dbReference type="InterPro" id="IPR047705">
    <property type="entry name" value="AimR-like"/>
</dbReference>
<dbReference type="OrthoDB" id="2692106at2"/>
<protein>
    <submittedName>
        <fullName evidence="1">Uncharacterized protein</fullName>
    </submittedName>
</protein>
<dbReference type="AlphaFoldDB" id="A0A0A5GE63"/>
<dbReference type="STRING" id="1385511.GCA_000425225_02184"/>
<dbReference type="RefSeq" id="WP_027448660.1">
    <property type="nucleotide sequence ID" value="NZ_AVPF01000008.1"/>
</dbReference>
<dbReference type="NCBIfam" id="NF038310">
    <property type="entry name" value="lysogeny_AimR"/>
    <property type="match status" value="1"/>
</dbReference>
<dbReference type="Proteomes" id="UP000030403">
    <property type="component" value="Unassembled WGS sequence"/>
</dbReference>
<comment type="caution">
    <text evidence="1">The sequence shown here is derived from an EMBL/GenBank/DDBJ whole genome shotgun (WGS) entry which is preliminary data.</text>
</comment>
<evidence type="ECO:0000313" key="1">
    <source>
        <dbReference type="EMBL" id="KGX90304.1"/>
    </source>
</evidence>
<dbReference type="Pfam" id="PF22871">
    <property type="entry name" value="AimR"/>
    <property type="match status" value="1"/>
</dbReference>
<keyword evidence="2" id="KW-1185">Reference proteome</keyword>